<evidence type="ECO:0000313" key="2">
    <source>
        <dbReference type="Proteomes" id="UP000000496"/>
    </source>
</evidence>
<dbReference type="HOGENOM" id="CLU_943007_0_0_0"/>
<accession>F8L739</accession>
<dbReference type="GO" id="GO:0030246">
    <property type="term" value="F:carbohydrate binding"/>
    <property type="evidence" value="ECO:0007669"/>
    <property type="project" value="InterPro"/>
</dbReference>
<keyword evidence="2" id="KW-1185">Reference proteome</keyword>
<reference evidence="1 2" key="2">
    <citation type="journal article" date="2011" name="Mol. Biol. Evol.">
        <title>Unity in variety--the pan-genome of the Chlamydiae.</title>
        <authorList>
            <person name="Collingro A."/>
            <person name="Tischler P."/>
            <person name="Weinmaier T."/>
            <person name="Penz T."/>
            <person name="Heinz E."/>
            <person name="Brunham R.C."/>
            <person name="Read T.D."/>
            <person name="Bavoil P.M."/>
            <person name="Sachse K."/>
            <person name="Kahane S."/>
            <person name="Friedman M.G."/>
            <person name="Rattei T."/>
            <person name="Myers G.S."/>
            <person name="Horn M."/>
        </authorList>
    </citation>
    <scope>NUCLEOTIDE SEQUENCE [LARGE SCALE GENOMIC DNA]</scope>
    <source>
        <strain evidence="2">ATCC VR-1471 / Z</strain>
    </source>
</reference>
<gene>
    <name evidence="1" type="ordered locus">SNE_A06770</name>
</gene>
<proteinExistence type="predicted"/>
<dbReference type="GO" id="GO:0003824">
    <property type="term" value="F:catalytic activity"/>
    <property type="evidence" value="ECO:0007669"/>
    <property type="project" value="InterPro"/>
</dbReference>
<dbReference type="SUPFAM" id="SSF74650">
    <property type="entry name" value="Galactose mutarotase-like"/>
    <property type="match status" value="1"/>
</dbReference>
<reference key="1">
    <citation type="journal article" date="2011" name="Mol. Biol. Evol.">
        <title>Unity in variety -- the pan-genome of the Chlamydiae.</title>
        <authorList>
            <person name="Collingro A."/>
            <person name="Tischler P."/>
            <person name="Weinmaier T."/>
            <person name="Penz T."/>
            <person name="Heinz E."/>
            <person name="Brunham R.C."/>
            <person name="Read T.D."/>
            <person name="Bavoil P.M."/>
            <person name="Sachse K."/>
            <person name="Kahane S."/>
            <person name="Friedman M.G."/>
            <person name="Rattei T."/>
            <person name="Myers G.S.A."/>
            <person name="Horn M."/>
        </authorList>
    </citation>
    <scope>NUCLEOTIDE SEQUENCE</scope>
    <source>
        <strain>Z</strain>
    </source>
</reference>
<name>F8L739_SIMNZ</name>
<dbReference type="RefSeq" id="WP_013943021.1">
    <property type="nucleotide sequence ID" value="NC_015713.1"/>
</dbReference>
<evidence type="ECO:0008006" key="3">
    <source>
        <dbReference type="Google" id="ProtNLM"/>
    </source>
</evidence>
<protein>
    <recommendedName>
        <fullName evidence="3">Aldose 1-epimerase</fullName>
    </recommendedName>
</protein>
<dbReference type="eggNOG" id="COG2017">
    <property type="taxonomic scope" value="Bacteria"/>
</dbReference>
<dbReference type="Gene3D" id="2.70.98.10">
    <property type="match status" value="1"/>
</dbReference>
<dbReference type="InterPro" id="IPR011013">
    <property type="entry name" value="Gal_mutarotase_sf_dom"/>
</dbReference>
<dbReference type="STRING" id="331113.SNE_A06770"/>
<dbReference type="EMBL" id="FR872582">
    <property type="protein sequence ID" value="CCB88554.1"/>
    <property type="molecule type" value="Genomic_DNA"/>
</dbReference>
<dbReference type="GO" id="GO:0005975">
    <property type="term" value="P:carbohydrate metabolic process"/>
    <property type="evidence" value="ECO:0007669"/>
    <property type="project" value="InterPro"/>
</dbReference>
<evidence type="ECO:0000313" key="1">
    <source>
        <dbReference type="EMBL" id="CCB88554.1"/>
    </source>
</evidence>
<dbReference type="AlphaFoldDB" id="F8L739"/>
<dbReference type="InterPro" id="IPR014718">
    <property type="entry name" value="GH-type_carb-bd"/>
</dbReference>
<organism evidence="1 2">
    <name type="scientific">Simkania negevensis (strain ATCC VR-1471 / DSM 27360 / Z)</name>
    <dbReference type="NCBI Taxonomy" id="331113"/>
    <lineage>
        <taxon>Bacteria</taxon>
        <taxon>Pseudomonadati</taxon>
        <taxon>Chlamydiota</taxon>
        <taxon>Chlamydiia</taxon>
        <taxon>Parachlamydiales</taxon>
        <taxon>Simkaniaceae</taxon>
        <taxon>Simkania</taxon>
    </lineage>
</organism>
<sequence>MITLRNTALDGEELEAIYAPEKGMNLISYRKGSIQVIDQQTTPLFEERCAGLGALIGPHFYEQSEPPSDYDPSLFPHVAKMQAQGRKDPFSHGIARYVPWKYASSETQIQAELRGTDLIQNTPLTAFEGQDFHMKYEARLLPDGLFISVAITSEKPSLVGLHYYYAFSGKGSVQGQVQNTYRDQANWNSLPANWTDTSPNHLYFTLPQKADYGFIPAYKTETDHEYHVQLNTENYSLHFEFNTSSNEEVSFQVFHPENASYVCVEPLSARFPPGPKLSQSKLETKLQIYNPLQTT</sequence>
<dbReference type="KEGG" id="sng:SNE_A06770"/>
<dbReference type="Proteomes" id="UP000000496">
    <property type="component" value="Chromosome gsn.131"/>
</dbReference>
<dbReference type="OrthoDB" id="20198at2"/>